<feature type="transmembrane region" description="Helical" evidence="1">
    <location>
        <begin position="386"/>
        <end position="407"/>
    </location>
</feature>
<dbReference type="EMBL" id="JH767205">
    <property type="protein sequence ID" value="EQC27670.1"/>
    <property type="molecule type" value="Genomic_DNA"/>
</dbReference>
<keyword evidence="1" id="KW-0472">Membrane</keyword>
<proteinExistence type="predicted"/>
<dbReference type="GeneID" id="19955305"/>
<feature type="transmembrane region" description="Helical" evidence="1">
    <location>
        <begin position="218"/>
        <end position="240"/>
    </location>
</feature>
<evidence type="ECO:0000313" key="2">
    <source>
        <dbReference type="EMBL" id="EQC27670.1"/>
    </source>
</evidence>
<keyword evidence="3" id="KW-1185">Reference proteome</keyword>
<dbReference type="InParanoid" id="T0Q2N8"/>
<name>T0Q2N8_SAPDV</name>
<dbReference type="AlphaFoldDB" id="T0Q2N8"/>
<gene>
    <name evidence="2" type="ORF">SDRG_14578</name>
</gene>
<keyword evidence="1" id="KW-1133">Transmembrane helix</keyword>
<organism evidence="2 3">
    <name type="scientific">Saprolegnia diclina (strain VS20)</name>
    <dbReference type="NCBI Taxonomy" id="1156394"/>
    <lineage>
        <taxon>Eukaryota</taxon>
        <taxon>Sar</taxon>
        <taxon>Stramenopiles</taxon>
        <taxon>Oomycota</taxon>
        <taxon>Saprolegniomycetes</taxon>
        <taxon>Saprolegniales</taxon>
        <taxon>Saprolegniaceae</taxon>
        <taxon>Saprolegnia</taxon>
    </lineage>
</organism>
<dbReference type="RefSeq" id="XP_008618938.1">
    <property type="nucleotide sequence ID" value="XM_008620716.1"/>
</dbReference>
<feature type="transmembrane region" description="Helical" evidence="1">
    <location>
        <begin position="330"/>
        <end position="352"/>
    </location>
</feature>
<protein>
    <submittedName>
        <fullName evidence="2">Uncharacterized protein</fullName>
    </submittedName>
</protein>
<accession>T0Q2N8</accession>
<sequence length="486" mass="52122">MSALSAAVYDSLNATSAKAYADIGALYVTPTPPKWQGLQFYGGNPLCLEGSSPSSFVLTSFLIADDCSVTTSAYLFIEPTAMVMALALVNDSVASICETSTWCSGSLTPAAALAAAVPLDEQLVMGAASAVALLNVSLMQFALDATTWRLLLQPLLDSSSFAFYGWVILFEWVRGEREVISFQGDNGTLVLISDIYDTRLRTPSSAGLQRSSIGVSYMLVYANLLLASITMIALLAATLTRDMVVVTNVLAFSRVAGSTWLGRPLLLLRGATAIVLLSSSSTVVKRPFNVFAQLTLDARPLFMTLLFAWEATWVGYALHELLLPCSVANVRTIGMLATGLGWLCMVLVDVTWPVLATATVSRSCSGDYSAVVCDSIVVELGNFHRILLLGSLACGFVLCFSLLQPYLKTTRHPPVLWRDARLSMVGHAFLAPQLDLVARLSSGLIPLSNQSVLDLKLWRLLNTSPTVTLPSSPAAARTSDSPKPSW</sequence>
<evidence type="ECO:0000313" key="3">
    <source>
        <dbReference type="Proteomes" id="UP000030762"/>
    </source>
</evidence>
<evidence type="ECO:0000256" key="1">
    <source>
        <dbReference type="SAM" id="Phobius"/>
    </source>
</evidence>
<dbReference type="VEuPathDB" id="FungiDB:SDRG_14578"/>
<dbReference type="Proteomes" id="UP000030762">
    <property type="component" value="Unassembled WGS sequence"/>
</dbReference>
<keyword evidence="1" id="KW-0812">Transmembrane</keyword>
<reference evidence="2 3" key="1">
    <citation type="submission" date="2012-04" db="EMBL/GenBank/DDBJ databases">
        <title>The Genome Sequence of Saprolegnia declina VS20.</title>
        <authorList>
            <consortium name="The Broad Institute Genome Sequencing Platform"/>
            <person name="Russ C."/>
            <person name="Nusbaum C."/>
            <person name="Tyler B."/>
            <person name="van West P."/>
            <person name="Dieguez-Uribeondo J."/>
            <person name="de Bruijn I."/>
            <person name="Tripathy S."/>
            <person name="Jiang R."/>
            <person name="Young S.K."/>
            <person name="Zeng Q."/>
            <person name="Gargeya S."/>
            <person name="Fitzgerald M."/>
            <person name="Haas B."/>
            <person name="Abouelleil A."/>
            <person name="Alvarado L."/>
            <person name="Arachchi H.M."/>
            <person name="Berlin A."/>
            <person name="Chapman S.B."/>
            <person name="Goldberg J."/>
            <person name="Griggs A."/>
            <person name="Gujja S."/>
            <person name="Hansen M."/>
            <person name="Howarth C."/>
            <person name="Imamovic A."/>
            <person name="Larimer J."/>
            <person name="McCowen C."/>
            <person name="Montmayeur A."/>
            <person name="Murphy C."/>
            <person name="Neiman D."/>
            <person name="Pearson M."/>
            <person name="Priest M."/>
            <person name="Roberts A."/>
            <person name="Saif S."/>
            <person name="Shea T."/>
            <person name="Sisk P."/>
            <person name="Sykes S."/>
            <person name="Wortman J."/>
            <person name="Nusbaum C."/>
            <person name="Birren B."/>
        </authorList>
    </citation>
    <scope>NUCLEOTIDE SEQUENCE [LARGE SCALE GENOMIC DNA]</scope>
    <source>
        <strain evidence="2 3">VS20</strain>
    </source>
</reference>
<dbReference type="OrthoDB" id="86981at2759"/>